<gene>
    <name evidence="9" type="primary">RSM22</name>
    <name evidence="9" type="ORF">MOBT1_001311</name>
</gene>
<dbReference type="Proteomes" id="UP001214603">
    <property type="component" value="Chromosome 2"/>
</dbReference>
<keyword evidence="4" id="KW-0408">Iron</keyword>
<keyword evidence="5" id="KW-0411">Iron-sulfur</keyword>
<dbReference type="PANTHER" id="PTHR13184">
    <property type="entry name" value="37S RIBOSOMAL PROTEIN S22"/>
    <property type="match status" value="1"/>
</dbReference>
<evidence type="ECO:0000256" key="6">
    <source>
        <dbReference type="ARBA" id="ARBA00023128"/>
    </source>
</evidence>
<name>A0AAF0IRI7_9BASI</name>
<evidence type="ECO:0000256" key="8">
    <source>
        <dbReference type="SAM" id="MobiDB-lite"/>
    </source>
</evidence>
<keyword evidence="6" id="KW-0496">Mitochondrion</keyword>
<proteinExistence type="predicted"/>
<evidence type="ECO:0000313" key="9">
    <source>
        <dbReference type="EMBL" id="WFD02630.1"/>
    </source>
</evidence>
<feature type="region of interest" description="Disordered" evidence="8">
    <location>
        <begin position="316"/>
        <end position="438"/>
    </location>
</feature>
<dbReference type="Pfam" id="PF09243">
    <property type="entry name" value="Rsm22"/>
    <property type="match status" value="2"/>
</dbReference>
<keyword evidence="3" id="KW-0809">Transit peptide</keyword>
<dbReference type="EMBL" id="CP119935">
    <property type="protein sequence ID" value="WFD02630.1"/>
    <property type="molecule type" value="Genomic_DNA"/>
</dbReference>
<keyword evidence="9" id="KW-0687">Ribonucleoprotein</keyword>
<dbReference type="GO" id="GO:0046872">
    <property type="term" value="F:metal ion binding"/>
    <property type="evidence" value="ECO:0007669"/>
    <property type="project" value="UniProtKB-KW"/>
</dbReference>
<evidence type="ECO:0000256" key="3">
    <source>
        <dbReference type="ARBA" id="ARBA00022946"/>
    </source>
</evidence>
<dbReference type="InterPro" id="IPR052571">
    <property type="entry name" value="Mt_RNA_Methyltransferase"/>
</dbReference>
<keyword evidence="9" id="KW-0689">Ribosomal protein</keyword>
<comment type="function">
    <text evidence="7">Mitochondrial ribosome (mitoribosome) assembly factor. Binds at the interface of the head and body domains of the mitochondrial small ribosomal subunit (mt-SSU), occluding the mRNA channel and preventing compaction of the head domain towards the body. Probable inactive methyltransferase: retains the characteristic folding and ability to bind S-adenosyl-L-methionine, but it probably lost its methyltransferase activity.</text>
</comment>
<dbReference type="PANTHER" id="PTHR13184:SF5">
    <property type="entry name" value="METHYLTRANSFERASE-LIKE PROTEIN 17, MITOCHONDRIAL"/>
    <property type="match status" value="1"/>
</dbReference>
<feature type="compositionally biased region" description="Basic and acidic residues" evidence="8">
    <location>
        <begin position="323"/>
        <end position="340"/>
    </location>
</feature>
<feature type="compositionally biased region" description="Basic and acidic residues" evidence="8">
    <location>
        <begin position="362"/>
        <end position="376"/>
    </location>
</feature>
<feature type="compositionally biased region" description="Basic residues" evidence="8">
    <location>
        <begin position="394"/>
        <end position="404"/>
    </location>
</feature>
<evidence type="ECO:0000256" key="4">
    <source>
        <dbReference type="ARBA" id="ARBA00023004"/>
    </source>
</evidence>
<sequence>MGIPGAEAWSKELLSTATQLIHTLRADGSALQEALSSLSASFRLRGDKPVTLGRSPSETAASPTLGVYAYGLCGLPNDAARERQIHRMWKSRADVLVLIEEATPRGFASIAAARAQLLSLGSDEAPCHVVAPCPHDRACPMLNPSTLHMPPTRAVPNICSYSQMYHAPSFSRATLRDARSDRVEDYCYVVVQRGARPSLSHAQDAWSAELPEISRPVLSASVQALADESKKGILDALRSEEPRELLQVDQMEPGREQETAVATLQERGVDAHRVMQLEAYAWPRIVRTPLKKGGHVTIDACCSNGALERFTIAKSAGRQPYQDARKARTGELFPHAEKSGRPTVQREAQDLNQPPEWAVPRRTSDHEAAPSEEEHMYIGPDAQLYARTSGTSRAPKRTSRRAPKKSSLVVSERGTRLSRKPNRARLDEELHGWDDVYQ</sequence>
<dbReference type="AlphaFoldDB" id="A0AAF0IRI7"/>
<dbReference type="GO" id="GO:0003735">
    <property type="term" value="F:structural constituent of ribosome"/>
    <property type="evidence" value="ECO:0007669"/>
    <property type="project" value="TreeGrafter"/>
</dbReference>
<dbReference type="GO" id="GO:0051536">
    <property type="term" value="F:iron-sulfur cluster binding"/>
    <property type="evidence" value="ECO:0007669"/>
    <property type="project" value="UniProtKB-KW"/>
</dbReference>
<evidence type="ECO:0000256" key="5">
    <source>
        <dbReference type="ARBA" id="ARBA00023014"/>
    </source>
</evidence>
<evidence type="ECO:0000256" key="7">
    <source>
        <dbReference type="ARBA" id="ARBA00045681"/>
    </source>
</evidence>
<keyword evidence="2" id="KW-0479">Metal-binding</keyword>
<dbReference type="GO" id="GO:0008168">
    <property type="term" value="F:methyltransferase activity"/>
    <property type="evidence" value="ECO:0007669"/>
    <property type="project" value="InterPro"/>
</dbReference>
<evidence type="ECO:0000313" key="10">
    <source>
        <dbReference type="Proteomes" id="UP001214603"/>
    </source>
</evidence>
<comment type="subcellular location">
    <subcellularLocation>
        <location evidence="1">Mitochondrion</location>
    </subcellularLocation>
</comment>
<evidence type="ECO:0000256" key="1">
    <source>
        <dbReference type="ARBA" id="ARBA00004173"/>
    </source>
</evidence>
<dbReference type="InterPro" id="IPR015324">
    <property type="entry name" value="Ribosomal_Rsm22-like"/>
</dbReference>
<dbReference type="GO" id="GO:0005763">
    <property type="term" value="C:mitochondrial small ribosomal subunit"/>
    <property type="evidence" value="ECO:0007669"/>
    <property type="project" value="TreeGrafter"/>
</dbReference>
<evidence type="ECO:0000256" key="2">
    <source>
        <dbReference type="ARBA" id="ARBA00022723"/>
    </source>
</evidence>
<protein>
    <submittedName>
        <fullName evidence="9">37S ribosomal protein S22</fullName>
    </submittedName>
</protein>
<accession>A0AAF0IRI7</accession>
<reference evidence="9" key="1">
    <citation type="submission" date="2023-03" db="EMBL/GenBank/DDBJ databases">
        <title>Mating type loci evolution in Malassezia.</title>
        <authorList>
            <person name="Coelho M.A."/>
        </authorList>
    </citation>
    <scope>NUCLEOTIDE SEQUENCE</scope>
    <source>
        <strain evidence="9">CBS 7876</strain>
    </source>
</reference>
<feature type="compositionally biased region" description="Basic and acidic residues" evidence="8">
    <location>
        <begin position="424"/>
        <end position="438"/>
    </location>
</feature>
<keyword evidence="10" id="KW-1185">Reference proteome</keyword>
<dbReference type="GO" id="GO:0006412">
    <property type="term" value="P:translation"/>
    <property type="evidence" value="ECO:0007669"/>
    <property type="project" value="InterPro"/>
</dbReference>
<organism evidence="9 10">
    <name type="scientific">Malassezia obtusa</name>
    <dbReference type="NCBI Taxonomy" id="76774"/>
    <lineage>
        <taxon>Eukaryota</taxon>
        <taxon>Fungi</taxon>
        <taxon>Dikarya</taxon>
        <taxon>Basidiomycota</taxon>
        <taxon>Ustilaginomycotina</taxon>
        <taxon>Malasseziomycetes</taxon>
        <taxon>Malasseziales</taxon>
        <taxon>Malasseziaceae</taxon>
        <taxon>Malassezia</taxon>
    </lineage>
</organism>